<dbReference type="AlphaFoldDB" id="I4APB7"/>
<name>I4APB7_BERLS</name>
<proteinExistence type="predicted"/>
<gene>
    <name evidence="1" type="ordered locus">Fleli_3482</name>
</gene>
<dbReference type="Proteomes" id="UP000006054">
    <property type="component" value="Chromosome"/>
</dbReference>
<accession>I4APB7</accession>
<evidence type="ECO:0000313" key="1">
    <source>
        <dbReference type="EMBL" id="AFM05802.1"/>
    </source>
</evidence>
<dbReference type="HOGENOM" id="CLU_2368712_0_0_10"/>
<dbReference type="KEGG" id="fli:Fleli_3482"/>
<sequence>MSEIRIKVVNIFNLSDGRTIFSGKLNDKDSIQKGNWMLTKDKKVIKKIYINNENIFAKSREEGLITLETFTFIDKSILDLGVDIELVRFPQLDLE</sequence>
<dbReference type="EMBL" id="CP003345">
    <property type="protein sequence ID" value="AFM05802.1"/>
    <property type="molecule type" value="Genomic_DNA"/>
</dbReference>
<dbReference type="RefSeq" id="WP_014799228.1">
    <property type="nucleotide sequence ID" value="NC_018018.1"/>
</dbReference>
<keyword evidence="2" id="KW-1185">Reference proteome</keyword>
<reference evidence="2" key="1">
    <citation type="submission" date="2012-06" db="EMBL/GenBank/DDBJ databases">
        <title>The complete genome of Flexibacter litoralis DSM 6794.</title>
        <authorList>
            <person name="Lucas S."/>
            <person name="Copeland A."/>
            <person name="Lapidus A."/>
            <person name="Glavina del Rio T."/>
            <person name="Dalin E."/>
            <person name="Tice H."/>
            <person name="Bruce D."/>
            <person name="Goodwin L."/>
            <person name="Pitluck S."/>
            <person name="Peters L."/>
            <person name="Ovchinnikova G."/>
            <person name="Lu M."/>
            <person name="Kyrpides N."/>
            <person name="Mavromatis K."/>
            <person name="Ivanova N."/>
            <person name="Brettin T."/>
            <person name="Detter J.C."/>
            <person name="Han C."/>
            <person name="Larimer F."/>
            <person name="Land M."/>
            <person name="Hauser L."/>
            <person name="Markowitz V."/>
            <person name="Cheng J.-F."/>
            <person name="Hugenholtz P."/>
            <person name="Woyke T."/>
            <person name="Wu D."/>
            <person name="Spring S."/>
            <person name="Lang E."/>
            <person name="Kopitz M."/>
            <person name="Brambilla E."/>
            <person name="Klenk H.-P."/>
            <person name="Eisen J.A."/>
        </authorList>
    </citation>
    <scope>NUCLEOTIDE SEQUENCE [LARGE SCALE GENOMIC DNA]</scope>
    <source>
        <strain evidence="2">ATCC 23117 / DSM 6794 / NBRC 15988 / NCIMB 1366 / Sio-4</strain>
    </source>
</reference>
<protein>
    <submittedName>
        <fullName evidence="1">Uncharacterized protein</fullName>
    </submittedName>
</protein>
<evidence type="ECO:0000313" key="2">
    <source>
        <dbReference type="Proteomes" id="UP000006054"/>
    </source>
</evidence>
<organism evidence="1 2">
    <name type="scientific">Bernardetia litoralis (strain ATCC 23117 / DSM 6794 / NBRC 15988 / NCIMB 1366 / Fx l1 / Sio-4)</name>
    <name type="common">Flexibacter litoralis</name>
    <dbReference type="NCBI Taxonomy" id="880071"/>
    <lineage>
        <taxon>Bacteria</taxon>
        <taxon>Pseudomonadati</taxon>
        <taxon>Bacteroidota</taxon>
        <taxon>Cytophagia</taxon>
        <taxon>Cytophagales</taxon>
        <taxon>Bernardetiaceae</taxon>
        <taxon>Bernardetia</taxon>
    </lineage>
</organism>